<reference evidence="1" key="1">
    <citation type="submission" date="2021-01" db="EMBL/GenBank/DDBJ databases">
        <authorList>
            <person name="Corre E."/>
            <person name="Pelletier E."/>
            <person name="Niang G."/>
            <person name="Scheremetjew M."/>
            <person name="Finn R."/>
            <person name="Kale V."/>
            <person name="Holt S."/>
            <person name="Cochrane G."/>
            <person name="Meng A."/>
            <person name="Brown T."/>
            <person name="Cohen L."/>
        </authorList>
    </citation>
    <scope>NUCLEOTIDE SEQUENCE</scope>
    <source>
        <strain evidence="1">CCMP3303</strain>
    </source>
</reference>
<sequence length="301" mass="34102">MESKYKSFLLAEPDVVPVQAGFLPALVEQSQRLGCAEDGLWQIGSPPLVADVEAGMLRERVDYHLNGNALYVLGCQGFEDYKCRVQTFYFPKDECAKAAGCGTHEAYEGGYDHSLYRFRMHPDNYEYSRLILNRFAYSSFVQNRGEAIYDPGEVARDSQSTYFVHSKSVYVHPAATLLKEAIVSTLRRDVCDDADNLQSRQELTEIYWKLKGGEYDKAHAIRHLCRATNEKGVFGDARAIANVCESAERSKRPGKKKNSTPIKHCYDQSLELCEDGWDSIVPPYIDGSNNRSRNNRTINRN</sequence>
<organism evidence="1">
    <name type="scientific">Minutocellus polymorphus</name>
    <dbReference type="NCBI Taxonomy" id="265543"/>
    <lineage>
        <taxon>Eukaryota</taxon>
        <taxon>Sar</taxon>
        <taxon>Stramenopiles</taxon>
        <taxon>Ochrophyta</taxon>
        <taxon>Bacillariophyta</taxon>
        <taxon>Mediophyceae</taxon>
        <taxon>Cymatosirophycidae</taxon>
        <taxon>Cymatosirales</taxon>
        <taxon>Cymatosiraceae</taxon>
        <taxon>Minutocellus</taxon>
    </lineage>
</organism>
<proteinExistence type="predicted"/>
<dbReference type="AlphaFoldDB" id="A0A7S0FIT6"/>
<evidence type="ECO:0000313" key="1">
    <source>
        <dbReference type="EMBL" id="CAD8362096.1"/>
    </source>
</evidence>
<protein>
    <submittedName>
        <fullName evidence="1">Uncharacterized protein</fullName>
    </submittedName>
</protein>
<accession>A0A7S0FIT6</accession>
<gene>
    <name evidence="1" type="ORF">MPOL1434_LOCUS1758</name>
</gene>
<name>A0A7S0FIT6_9STRA</name>
<dbReference type="EMBL" id="HBEJ01002977">
    <property type="protein sequence ID" value="CAD8362096.1"/>
    <property type="molecule type" value="Transcribed_RNA"/>
</dbReference>